<dbReference type="Pfam" id="PF12138">
    <property type="entry name" value="Spherulin4"/>
    <property type="match status" value="1"/>
</dbReference>
<name>A0A9P9JW74_FUSRE</name>
<comment type="caution">
    <text evidence="1">The sequence shown here is derived from an EMBL/GenBank/DDBJ whole genome shotgun (WGS) entry which is preliminary data.</text>
</comment>
<dbReference type="PANTHER" id="PTHR35040">
    <property type="match status" value="1"/>
</dbReference>
<dbReference type="EMBL" id="JAGMUX010000014">
    <property type="protein sequence ID" value="KAH7239892.1"/>
    <property type="molecule type" value="Genomic_DNA"/>
</dbReference>
<dbReference type="GeneID" id="70223458"/>
<dbReference type="OrthoDB" id="5342184at2759"/>
<dbReference type="InterPro" id="IPR021986">
    <property type="entry name" value="Spherulin4"/>
</dbReference>
<keyword evidence="2" id="KW-1185">Reference proteome</keyword>
<evidence type="ECO:0000313" key="2">
    <source>
        <dbReference type="Proteomes" id="UP000720189"/>
    </source>
</evidence>
<organism evidence="1 2">
    <name type="scientific">Fusarium redolens</name>
    <dbReference type="NCBI Taxonomy" id="48865"/>
    <lineage>
        <taxon>Eukaryota</taxon>
        <taxon>Fungi</taxon>
        <taxon>Dikarya</taxon>
        <taxon>Ascomycota</taxon>
        <taxon>Pezizomycotina</taxon>
        <taxon>Sordariomycetes</taxon>
        <taxon>Hypocreomycetidae</taxon>
        <taxon>Hypocreales</taxon>
        <taxon>Nectriaceae</taxon>
        <taxon>Fusarium</taxon>
        <taxon>Fusarium redolens species complex</taxon>
    </lineage>
</organism>
<protein>
    <submittedName>
        <fullName evidence="1">Spherulation-specific family 4</fullName>
    </submittedName>
</protein>
<dbReference type="AlphaFoldDB" id="A0A9P9JW74"/>
<evidence type="ECO:0000313" key="1">
    <source>
        <dbReference type="EMBL" id="KAH7239892.1"/>
    </source>
</evidence>
<dbReference type="PANTHER" id="PTHR35040:SF9">
    <property type="entry name" value="4-LIKE CELL SURFACE PROTEIN, PUTATIVE (AFU_ORTHOLOGUE AFUA_4G14080)-RELATED"/>
    <property type="match status" value="1"/>
</dbReference>
<reference evidence="1" key="1">
    <citation type="journal article" date="2021" name="Nat. Commun.">
        <title>Genetic determinants of endophytism in the Arabidopsis root mycobiome.</title>
        <authorList>
            <person name="Mesny F."/>
            <person name="Miyauchi S."/>
            <person name="Thiergart T."/>
            <person name="Pickel B."/>
            <person name="Atanasova L."/>
            <person name="Karlsson M."/>
            <person name="Huettel B."/>
            <person name="Barry K.W."/>
            <person name="Haridas S."/>
            <person name="Chen C."/>
            <person name="Bauer D."/>
            <person name="Andreopoulos W."/>
            <person name="Pangilinan J."/>
            <person name="LaButti K."/>
            <person name="Riley R."/>
            <person name="Lipzen A."/>
            <person name="Clum A."/>
            <person name="Drula E."/>
            <person name="Henrissat B."/>
            <person name="Kohler A."/>
            <person name="Grigoriev I.V."/>
            <person name="Martin F.M."/>
            <person name="Hacquard S."/>
        </authorList>
    </citation>
    <scope>NUCLEOTIDE SEQUENCE</scope>
    <source>
        <strain evidence="1">MPI-CAGE-AT-0023</strain>
    </source>
</reference>
<dbReference type="RefSeq" id="XP_046045686.1">
    <property type="nucleotide sequence ID" value="XM_046193504.1"/>
</dbReference>
<dbReference type="Proteomes" id="UP000720189">
    <property type="component" value="Unassembled WGS sequence"/>
</dbReference>
<proteinExistence type="predicted"/>
<accession>A0A9P9JW74</accession>
<gene>
    <name evidence="1" type="ORF">BKA55DRAFT_576713</name>
</gene>
<sequence length="263" mass="29252">MTTTKITTPRYGHVPGQPFVLVPLYIYPLGNAWQPLFDIACSMPHVQFIAIINPCNGPGTDALPDPSYAAVLQRLRSVPNIRPIGYIHCSYGHRSLDAVFRDIDVYHGWNHDLRLEGIFVDETPSDPTLLPYMSAIARYTRKKWQQTSDRSSLIVYNPGVVVDPGYFVDPDLVVVFEQSEFHWRSPEIQKSIAQVSLELRSKAVAIVHSLTESLDDAARLTTEIRLLGFGGLHLTEQVGGGFSKWPVMWATVAAEIGGKGMSC</sequence>